<evidence type="ECO:0000313" key="5">
    <source>
        <dbReference type="Proteomes" id="UP000199220"/>
    </source>
</evidence>
<keyword evidence="5" id="KW-1185">Reference proteome</keyword>
<dbReference type="InterPro" id="IPR036390">
    <property type="entry name" value="WH_DNA-bd_sf"/>
</dbReference>
<dbReference type="InterPro" id="IPR018309">
    <property type="entry name" value="Tscrpt_reg_PadR_C"/>
</dbReference>
<feature type="domain" description="Transcription regulator PadR C-terminal" evidence="3">
    <location>
        <begin position="99"/>
        <end position="175"/>
    </location>
</feature>
<dbReference type="Proteomes" id="UP000199220">
    <property type="component" value="Unassembled WGS sequence"/>
</dbReference>
<evidence type="ECO:0000256" key="1">
    <source>
        <dbReference type="SAM" id="MobiDB-lite"/>
    </source>
</evidence>
<organism evidence="4 5">
    <name type="scientific">Ruania alba</name>
    <dbReference type="NCBI Taxonomy" id="648782"/>
    <lineage>
        <taxon>Bacteria</taxon>
        <taxon>Bacillati</taxon>
        <taxon>Actinomycetota</taxon>
        <taxon>Actinomycetes</taxon>
        <taxon>Micrococcales</taxon>
        <taxon>Ruaniaceae</taxon>
        <taxon>Ruania</taxon>
    </lineage>
</organism>
<dbReference type="Pfam" id="PF10400">
    <property type="entry name" value="Vir_act_alpha_C"/>
    <property type="match status" value="1"/>
</dbReference>
<dbReference type="InterPro" id="IPR036388">
    <property type="entry name" value="WH-like_DNA-bd_sf"/>
</dbReference>
<dbReference type="Gene3D" id="1.10.10.10">
    <property type="entry name" value="Winged helix-like DNA-binding domain superfamily/Winged helix DNA-binding domain"/>
    <property type="match status" value="1"/>
</dbReference>
<evidence type="ECO:0000259" key="3">
    <source>
        <dbReference type="Pfam" id="PF10400"/>
    </source>
</evidence>
<dbReference type="PANTHER" id="PTHR43252">
    <property type="entry name" value="TRANSCRIPTIONAL REGULATOR YQJI"/>
    <property type="match status" value="1"/>
</dbReference>
<dbReference type="InterPro" id="IPR005149">
    <property type="entry name" value="Tscrpt_reg_PadR_N"/>
</dbReference>
<dbReference type="RefSeq" id="WP_089772072.1">
    <property type="nucleotide sequence ID" value="NZ_FNTX01000001.1"/>
</dbReference>
<dbReference type="OrthoDB" id="3186544at2"/>
<evidence type="ECO:0000259" key="2">
    <source>
        <dbReference type="Pfam" id="PF03551"/>
    </source>
</evidence>
<dbReference type="Pfam" id="PF03551">
    <property type="entry name" value="PadR"/>
    <property type="match status" value="1"/>
</dbReference>
<dbReference type="AlphaFoldDB" id="A0A1H5EWX1"/>
<feature type="region of interest" description="Disordered" evidence="1">
    <location>
        <begin position="180"/>
        <end position="204"/>
    </location>
</feature>
<accession>A0A1H5EWX1</accession>
<name>A0A1H5EWX1_9MICO</name>
<dbReference type="PANTHER" id="PTHR43252:SF6">
    <property type="entry name" value="NEGATIVE TRANSCRIPTION REGULATOR PADR"/>
    <property type="match status" value="1"/>
</dbReference>
<feature type="domain" description="Transcription regulator PadR N-terminal" evidence="2">
    <location>
        <begin position="7"/>
        <end position="84"/>
    </location>
</feature>
<evidence type="ECO:0000313" key="4">
    <source>
        <dbReference type="EMBL" id="SED95458.1"/>
    </source>
</evidence>
<gene>
    <name evidence="4" type="ORF">SAMN04488554_1151</name>
</gene>
<proteinExistence type="predicted"/>
<dbReference type="STRING" id="648782.SAMN04488554_1151"/>
<dbReference type="SUPFAM" id="SSF46785">
    <property type="entry name" value="Winged helix' DNA-binding domain"/>
    <property type="match status" value="1"/>
</dbReference>
<reference evidence="5" key="1">
    <citation type="submission" date="2016-10" db="EMBL/GenBank/DDBJ databases">
        <authorList>
            <person name="Varghese N."/>
            <person name="Submissions S."/>
        </authorList>
    </citation>
    <scope>NUCLEOTIDE SEQUENCE [LARGE SCALE GENOMIC DNA]</scope>
    <source>
        <strain evidence="5">DSM 21368</strain>
    </source>
</reference>
<sequence>MSVKQGMLALLSVEPMGVARLRKEFEARTGGTWPLNIGQVYTTIQRLERDGLVDRADDHGDPAEDDSGAVVERFVLTAAGREAAEGWWLTPVRRGAPERDELVIKVALAVTTPGVQVRDVVQRQRTETMRALRDLTRLKAGVEGDGTEDLAWSLVLDNHVFAAEAELRWLDHIEARAERASRFRTEPSRRDANAVRNPSEEHTR</sequence>
<protein>
    <submittedName>
        <fullName evidence="4">Transcriptional regulator PadR-like family protein</fullName>
    </submittedName>
</protein>
<dbReference type="EMBL" id="FNTX01000001">
    <property type="protein sequence ID" value="SED95458.1"/>
    <property type="molecule type" value="Genomic_DNA"/>
</dbReference>